<evidence type="ECO:0008006" key="3">
    <source>
        <dbReference type="Google" id="ProtNLM"/>
    </source>
</evidence>
<proteinExistence type="predicted"/>
<accession>A0AAV5A8S7</accession>
<gene>
    <name evidence="1" type="ORF">Clacol_003816</name>
</gene>
<organism evidence="1 2">
    <name type="scientific">Clathrus columnatus</name>
    <dbReference type="NCBI Taxonomy" id="1419009"/>
    <lineage>
        <taxon>Eukaryota</taxon>
        <taxon>Fungi</taxon>
        <taxon>Dikarya</taxon>
        <taxon>Basidiomycota</taxon>
        <taxon>Agaricomycotina</taxon>
        <taxon>Agaricomycetes</taxon>
        <taxon>Phallomycetidae</taxon>
        <taxon>Phallales</taxon>
        <taxon>Clathraceae</taxon>
        <taxon>Clathrus</taxon>
    </lineage>
</organism>
<dbReference type="EMBL" id="BPWL01000004">
    <property type="protein sequence ID" value="GJJ09593.1"/>
    <property type="molecule type" value="Genomic_DNA"/>
</dbReference>
<dbReference type="PANTHER" id="PTHR15460">
    <property type="entry name" value="PEROXISOMAL MEMBRANE PROTEIN 4"/>
    <property type="match status" value="1"/>
</dbReference>
<dbReference type="Proteomes" id="UP001050691">
    <property type="component" value="Unassembled WGS sequence"/>
</dbReference>
<dbReference type="InterPro" id="IPR019531">
    <property type="entry name" value="Pmp4"/>
</dbReference>
<dbReference type="PANTHER" id="PTHR15460:SF3">
    <property type="entry name" value="PEROXISOMAL MEMBRANE PROTEIN 4"/>
    <property type="match status" value="1"/>
</dbReference>
<name>A0AAV5A8S7_9AGAM</name>
<dbReference type="GO" id="GO:0005778">
    <property type="term" value="C:peroxisomal membrane"/>
    <property type="evidence" value="ECO:0007669"/>
    <property type="project" value="TreeGrafter"/>
</dbReference>
<protein>
    <recommendedName>
        <fullName evidence="3">Peroxisomal membrane protein 4</fullName>
    </recommendedName>
</protein>
<evidence type="ECO:0000313" key="2">
    <source>
        <dbReference type="Proteomes" id="UP001050691"/>
    </source>
</evidence>
<sequence>MSSSSSLSTAISHIITNPAYQPYLAILKGARNGAVYGTKVRFPNALVMTLLWGQGDWKIRIRRILSLTRQHATALATFVSIYKRWMNGDKPRPLDTFVAGLIGGYVAFGDQTTVNEQVALYVCSRVALSLLPRAYKSPYNDKTHPPSTVRSEWVTKRPIPPNAMWFQSEWWDSLRTLLWHNN</sequence>
<reference evidence="1" key="1">
    <citation type="submission" date="2021-10" db="EMBL/GenBank/DDBJ databases">
        <title>De novo Genome Assembly of Clathrus columnatus (Basidiomycota, Fungi) Using Illumina and Nanopore Sequence Data.</title>
        <authorList>
            <person name="Ogiso-Tanaka E."/>
            <person name="Itagaki H."/>
            <person name="Hosoya T."/>
            <person name="Hosaka K."/>
        </authorList>
    </citation>
    <scope>NUCLEOTIDE SEQUENCE</scope>
    <source>
        <strain evidence="1">MO-923</strain>
    </source>
</reference>
<evidence type="ECO:0000313" key="1">
    <source>
        <dbReference type="EMBL" id="GJJ09593.1"/>
    </source>
</evidence>
<dbReference type="AlphaFoldDB" id="A0AAV5A8S7"/>
<keyword evidence="2" id="KW-1185">Reference proteome</keyword>
<comment type="caution">
    <text evidence="1">The sequence shown here is derived from an EMBL/GenBank/DDBJ whole genome shotgun (WGS) entry which is preliminary data.</text>
</comment>